<name>A0A8X6KTI5_TRICU</name>
<gene>
    <name evidence="1" type="ORF">TNCT_277561</name>
</gene>
<dbReference type="Proteomes" id="UP000887116">
    <property type="component" value="Unassembled WGS sequence"/>
</dbReference>
<evidence type="ECO:0000313" key="1">
    <source>
        <dbReference type="EMBL" id="GFQ83551.1"/>
    </source>
</evidence>
<keyword evidence="2" id="KW-1185">Reference proteome</keyword>
<dbReference type="EMBL" id="BMAO01032631">
    <property type="protein sequence ID" value="GFQ83551.1"/>
    <property type="molecule type" value="Genomic_DNA"/>
</dbReference>
<organism evidence="1 2">
    <name type="scientific">Trichonephila clavata</name>
    <name type="common">Joro spider</name>
    <name type="synonym">Nephila clavata</name>
    <dbReference type="NCBI Taxonomy" id="2740835"/>
    <lineage>
        <taxon>Eukaryota</taxon>
        <taxon>Metazoa</taxon>
        <taxon>Ecdysozoa</taxon>
        <taxon>Arthropoda</taxon>
        <taxon>Chelicerata</taxon>
        <taxon>Arachnida</taxon>
        <taxon>Araneae</taxon>
        <taxon>Araneomorphae</taxon>
        <taxon>Entelegynae</taxon>
        <taxon>Araneoidea</taxon>
        <taxon>Nephilidae</taxon>
        <taxon>Trichonephila</taxon>
    </lineage>
</organism>
<comment type="caution">
    <text evidence="1">The sequence shown here is derived from an EMBL/GenBank/DDBJ whole genome shotgun (WGS) entry which is preliminary data.</text>
</comment>
<proteinExistence type="predicted"/>
<dbReference type="OrthoDB" id="10365319at2759"/>
<sequence>MLFPREERVKLCENFTSLNLLGDNWVSRAGCLWKSPFLTLSDIECKFWDPKCWNKLSIYVLSPTWGKFYEILDRQKQMFPKPCCNEVERTRHQVKAKILRRDGSRNNYSAKSKAKREGERGILESLPLVLSVDLSPNK</sequence>
<protein>
    <submittedName>
        <fullName evidence="1">Uncharacterized protein</fullName>
    </submittedName>
</protein>
<dbReference type="AlphaFoldDB" id="A0A8X6KTI5"/>
<evidence type="ECO:0000313" key="2">
    <source>
        <dbReference type="Proteomes" id="UP000887116"/>
    </source>
</evidence>
<reference evidence="1" key="1">
    <citation type="submission" date="2020-07" db="EMBL/GenBank/DDBJ databases">
        <title>Multicomponent nature underlies the extraordinary mechanical properties of spider dragline silk.</title>
        <authorList>
            <person name="Kono N."/>
            <person name="Nakamura H."/>
            <person name="Mori M."/>
            <person name="Yoshida Y."/>
            <person name="Ohtoshi R."/>
            <person name="Malay A.D."/>
            <person name="Moran D.A.P."/>
            <person name="Tomita M."/>
            <person name="Numata K."/>
            <person name="Arakawa K."/>
        </authorList>
    </citation>
    <scope>NUCLEOTIDE SEQUENCE</scope>
</reference>
<accession>A0A8X6KTI5</accession>